<dbReference type="InterPro" id="IPR011992">
    <property type="entry name" value="EF-hand-dom_pair"/>
</dbReference>
<evidence type="ECO:0000259" key="2">
    <source>
        <dbReference type="PROSITE" id="PS50222"/>
    </source>
</evidence>
<dbReference type="PROSITE" id="PS50222">
    <property type="entry name" value="EF_HAND_2"/>
    <property type="match status" value="2"/>
</dbReference>
<evidence type="ECO:0000313" key="3">
    <source>
        <dbReference type="EMBL" id="KAK3231422.1"/>
    </source>
</evidence>
<feature type="domain" description="EF-hand" evidence="2">
    <location>
        <begin position="80"/>
        <end position="115"/>
    </location>
</feature>
<name>A0AAE0B7S2_9ROSI</name>
<dbReference type="SMART" id="SM00054">
    <property type="entry name" value="EFh"/>
    <property type="match status" value="2"/>
</dbReference>
<dbReference type="SUPFAM" id="SSF47473">
    <property type="entry name" value="EF-hand"/>
    <property type="match status" value="1"/>
</dbReference>
<dbReference type="Proteomes" id="UP001281410">
    <property type="component" value="Unassembled WGS sequence"/>
</dbReference>
<evidence type="ECO:0000313" key="4">
    <source>
        <dbReference type="Proteomes" id="UP001281410"/>
    </source>
</evidence>
<dbReference type="EMBL" id="JANJYJ010000001">
    <property type="protein sequence ID" value="KAK3231422.1"/>
    <property type="molecule type" value="Genomic_DNA"/>
</dbReference>
<dbReference type="InterPro" id="IPR018247">
    <property type="entry name" value="EF_Hand_1_Ca_BS"/>
</dbReference>
<protein>
    <recommendedName>
        <fullName evidence="2">EF-hand domain-containing protein</fullName>
    </recommendedName>
</protein>
<evidence type="ECO:0000256" key="1">
    <source>
        <dbReference type="ARBA" id="ARBA00022837"/>
    </source>
</evidence>
<sequence>MEEPENDIKNMEELSKNDIKHLEELSENDIKQELSDNDNGKKEMTINEFKRWLKKLDADKDGRISRDELADAVRVSGGWFARLKAKRGVRSVDSNGNGYIDESEFKNLVEFAEKHLGVRIFQF</sequence>
<gene>
    <name evidence="3" type="ORF">Dsin_003303</name>
</gene>
<keyword evidence="1" id="KW-0106">Calcium</keyword>
<reference evidence="3" key="1">
    <citation type="journal article" date="2023" name="Plant J.">
        <title>Genome sequences and population genomics provide insights into the demographic history, inbreeding, and mutation load of two 'living fossil' tree species of Dipteronia.</title>
        <authorList>
            <person name="Feng Y."/>
            <person name="Comes H.P."/>
            <person name="Chen J."/>
            <person name="Zhu S."/>
            <person name="Lu R."/>
            <person name="Zhang X."/>
            <person name="Li P."/>
            <person name="Qiu J."/>
            <person name="Olsen K.M."/>
            <person name="Qiu Y."/>
        </authorList>
    </citation>
    <scope>NUCLEOTIDE SEQUENCE</scope>
    <source>
        <strain evidence="3">NBL</strain>
    </source>
</reference>
<dbReference type="CDD" id="cd00051">
    <property type="entry name" value="EFh"/>
    <property type="match status" value="1"/>
</dbReference>
<dbReference type="GO" id="GO:0005509">
    <property type="term" value="F:calcium ion binding"/>
    <property type="evidence" value="ECO:0007669"/>
    <property type="project" value="InterPro"/>
</dbReference>
<dbReference type="AlphaFoldDB" id="A0AAE0B7S2"/>
<proteinExistence type="predicted"/>
<feature type="domain" description="EF-hand" evidence="2">
    <location>
        <begin position="44"/>
        <end position="79"/>
    </location>
</feature>
<dbReference type="Pfam" id="PF13202">
    <property type="entry name" value="EF-hand_5"/>
    <property type="match status" value="2"/>
</dbReference>
<dbReference type="Gene3D" id="1.10.238.10">
    <property type="entry name" value="EF-hand"/>
    <property type="match status" value="1"/>
</dbReference>
<dbReference type="PROSITE" id="PS00018">
    <property type="entry name" value="EF_HAND_1"/>
    <property type="match status" value="2"/>
</dbReference>
<accession>A0AAE0B7S2</accession>
<dbReference type="InterPro" id="IPR002048">
    <property type="entry name" value="EF_hand_dom"/>
</dbReference>
<keyword evidence="4" id="KW-1185">Reference proteome</keyword>
<comment type="caution">
    <text evidence="3">The sequence shown here is derived from an EMBL/GenBank/DDBJ whole genome shotgun (WGS) entry which is preliminary data.</text>
</comment>
<organism evidence="3 4">
    <name type="scientific">Dipteronia sinensis</name>
    <dbReference type="NCBI Taxonomy" id="43782"/>
    <lineage>
        <taxon>Eukaryota</taxon>
        <taxon>Viridiplantae</taxon>
        <taxon>Streptophyta</taxon>
        <taxon>Embryophyta</taxon>
        <taxon>Tracheophyta</taxon>
        <taxon>Spermatophyta</taxon>
        <taxon>Magnoliopsida</taxon>
        <taxon>eudicotyledons</taxon>
        <taxon>Gunneridae</taxon>
        <taxon>Pentapetalae</taxon>
        <taxon>rosids</taxon>
        <taxon>malvids</taxon>
        <taxon>Sapindales</taxon>
        <taxon>Sapindaceae</taxon>
        <taxon>Hippocastanoideae</taxon>
        <taxon>Acereae</taxon>
        <taxon>Dipteronia</taxon>
    </lineage>
</organism>